<organism evidence="2 3">
    <name type="scientific">Corchorus olitorius</name>
    <dbReference type="NCBI Taxonomy" id="93759"/>
    <lineage>
        <taxon>Eukaryota</taxon>
        <taxon>Viridiplantae</taxon>
        <taxon>Streptophyta</taxon>
        <taxon>Embryophyta</taxon>
        <taxon>Tracheophyta</taxon>
        <taxon>Spermatophyta</taxon>
        <taxon>Magnoliopsida</taxon>
        <taxon>eudicotyledons</taxon>
        <taxon>Gunneridae</taxon>
        <taxon>Pentapetalae</taxon>
        <taxon>rosids</taxon>
        <taxon>malvids</taxon>
        <taxon>Malvales</taxon>
        <taxon>Malvaceae</taxon>
        <taxon>Grewioideae</taxon>
        <taxon>Apeibeae</taxon>
        <taxon>Corchorus</taxon>
    </lineage>
</organism>
<feature type="region of interest" description="Disordered" evidence="1">
    <location>
        <begin position="1"/>
        <end position="48"/>
    </location>
</feature>
<evidence type="ECO:0000313" key="3">
    <source>
        <dbReference type="Proteomes" id="UP000187203"/>
    </source>
</evidence>
<reference evidence="3" key="1">
    <citation type="submission" date="2013-09" db="EMBL/GenBank/DDBJ databases">
        <title>Corchorus olitorius genome sequencing.</title>
        <authorList>
            <person name="Alam M."/>
            <person name="Haque M.S."/>
            <person name="Islam M.S."/>
            <person name="Emdad E.M."/>
            <person name="Islam M.M."/>
            <person name="Ahmed B."/>
            <person name="Halim A."/>
            <person name="Hossen Q.M.M."/>
            <person name="Hossain M.Z."/>
            <person name="Ahmed R."/>
            <person name="Khan M.M."/>
            <person name="Islam R."/>
            <person name="Rashid M.M."/>
            <person name="Khan S.A."/>
            <person name="Rahman M.S."/>
            <person name="Alam M."/>
            <person name="Yahiya A.S."/>
            <person name="Khan M.S."/>
            <person name="Azam M.S."/>
            <person name="Haque T."/>
            <person name="Lashkar M.Z.H."/>
            <person name="Akhand A.I."/>
            <person name="Morshed G."/>
            <person name="Roy S."/>
            <person name="Uddin K.S."/>
            <person name="Rabeya T."/>
            <person name="Hossain A.S."/>
            <person name="Chowdhury A."/>
            <person name="Snigdha A.R."/>
            <person name="Mortoza M.S."/>
            <person name="Matin S.A."/>
            <person name="Hoque S.M.E."/>
            <person name="Islam M.K."/>
            <person name="Roy D.K."/>
            <person name="Haider R."/>
            <person name="Moosa M.M."/>
            <person name="Elias S.M."/>
            <person name="Hasan A.M."/>
            <person name="Jahan S."/>
            <person name="Shafiuddin M."/>
            <person name="Mahmood N."/>
            <person name="Shommy N.S."/>
        </authorList>
    </citation>
    <scope>NUCLEOTIDE SEQUENCE [LARGE SCALE GENOMIC DNA]</scope>
    <source>
        <strain evidence="3">cv. O-4</strain>
    </source>
</reference>
<accession>A0A1R3H1N9</accession>
<proteinExistence type="predicted"/>
<protein>
    <submittedName>
        <fullName evidence="2">Starch branching enzyme II</fullName>
    </submittedName>
</protein>
<gene>
    <name evidence="2" type="ORF">COLO4_32098</name>
</gene>
<evidence type="ECO:0000313" key="2">
    <source>
        <dbReference type="EMBL" id="OMO64227.1"/>
    </source>
</evidence>
<evidence type="ECO:0000256" key="1">
    <source>
        <dbReference type="SAM" id="MobiDB-lite"/>
    </source>
</evidence>
<dbReference type="Proteomes" id="UP000187203">
    <property type="component" value="Unassembled WGS sequence"/>
</dbReference>
<keyword evidence="3" id="KW-1185">Reference proteome</keyword>
<name>A0A1R3H1N9_9ROSI</name>
<dbReference type="EMBL" id="AWUE01020987">
    <property type="protein sequence ID" value="OMO64227.1"/>
    <property type="molecule type" value="Genomic_DNA"/>
</dbReference>
<dbReference type="AlphaFoldDB" id="A0A1R3H1N9"/>
<sequence length="48" mass="5328">MSHHLKSPRGVAATPKTDFTVVKPENFRTWPPPQPEVESSLGKDKVEA</sequence>
<comment type="caution">
    <text evidence="2">The sequence shown here is derived from an EMBL/GenBank/DDBJ whole genome shotgun (WGS) entry which is preliminary data.</text>
</comment>